<evidence type="ECO:0000313" key="2">
    <source>
        <dbReference type="EMBL" id="AKN80779.1"/>
    </source>
</evidence>
<gene>
    <name evidence="2" type="primary">ORF-22</name>
</gene>
<reference evidence="2 3" key="1">
    <citation type="journal article" date="2015" name="J. Virol.">
        <title>A betabaculovirus-encoded gp64 homolog is a functional envelope fusion protein.</title>
        <authorList>
            <person name="Ardisson-Araujo D.M."/>
            <person name="Melo F.L."/>
            <person name="Clem R.J."/>
            <person name="Wolff J.L."/>
            <person name="Ribeiro B.M."/>
        </authorList>
    </citation>
    <scope>NUCLEOTIDE SEQUENCE [LARGE SCALE GENOMIC DNA]</scope>
    <source>
        <strain evidence="2 3">Parana-2009</strain>
    </source>
</reference>
<protein>
    <recommendedName>
        <fullName evidence="4">Ac81</fullName>
    </recommendedName>
</protein>
<organism evidence="2 3">
    <name type="scientific">Diatraea saccharalis granulovirus</name>
    <dbReference type="NCBI Taxonomy" id="1675862"/>
    <lineage>
        <taxon>Viruses</taxon>
        <taxon>Viruses incertae sedis</taxon>
        <taxon>Naldaviricetes</taxon>
        <taxon>Lefavirales</taxon>
        <taxon>Baculoviridae</taxon>
        <taxon>Betabaculovirus</taxon>
        <taxon>Betabaculovirus disaccharalis</taxon>
    </lineage>
</organism>
<dbReference type="Proteomes" id="UP000203433">
    <property type="component" value="Segment"/>
</dbReference>
<dbReference type="RefSeq" id="YP_009182220.1">
    <property type="nucleotide sequence ID" value="NC_028491.1"/>
</dbReference>
<dbReference type="OrthoDB" id="10138at10239"/>
<evidence type="ECO:0000313" key="3">
    <source>
        <dbReference type="Proteomes" id="UP000203433"/>
    </source>
</evidence>
<feature type="transmembrane region" description="Helical" evidence="1">
    <location>
        <begin position="131"/>
        <end position="164"/>
    </location>
</feature>
<proteinExistence type="predicted"/>
<dbReference type="GeneID" id="26373985"/>
<dbReference type="Pfam" id="PF05820">
    <property type="entry name" value="Ac81"/>
    <property type="match status" value="1"/>
</dbReference>
<dbReference type="KEGG" id="vg:26373985"/>
<name>A0A0R7EYX2_9BBAC</name>
<sequence length="198" mass="23092">MSSLNNNKRIKYDSQLLLKYVFDYDNKKGGPNIINICRVRVRKVGGAVLAHYYAQIYLDGGYNFEFHPGSQPKSFQNINDKKDYVIIKSLILCEECCRKELEEYLLGENEFNIAFQNCESILCKRKSVQSVVGATLFIVLLINIAHFTIINIFLIAFLVFLLYVVNNHLLMEPRIEYCKHYGHSKMEHCGQYDRFVQE</sequence>
<keyword evidence="1" id="KW-0472">Membrane</keyword>
<keyword evidence="1" id="KW-1133">Transmembrane helix</keyword>
<keyword evidence="3" id="KW-1185">Reference proteome</keyword>
<dbReference type="InterPro" id="IPR008563">
    <property type="entry name" value="AcMNPV_AC81"/>
</dbReference>
<evidence type="ECO:0000256" key="1">
    <source>
        <dbReference type="SAM" id="Phobius"/>
    </source>
</evidence>
<evidence type="ECO:0008006" key="4">
    <source>
        <dbReference type="Google" id="ProtNLM"/>
    </source>
</evidence>
<dbReference type="EMBL" id="KP296186">
    <property type="protein sequence ID" value="AKN80779.1"/>
    <property type="molecule type" value="Genomic_DNA"/>
</dbReference>
<keyword evidence="1" id="KW-0812">Transmembrane</keyword>
<accession>A0A0R7EYX2</accession>